<dbReference type="InterPro" id="IPR013320">
    <property type="entry name" value="ConA-like_dom_sf"/>
</dbReference>
<dbReference type="CDD" id="cd00110">
    <property type="entry name" value="LamG"/>
    <property type="match status" value="3"/>
</dbReference>
<dbReference type="SMART" id="SM00282">
    <property type="entry name" value="LamG"/>
    <property type="match status" value="4"/>
</dbReference>
<comment type="caution">
    <text evidence="3">The sequence shown here is derived from an EMBL/GenBank/DDBJ whole genome shotgun (WGS) entry which is preliminary data.</text>
</comment>
<evidence type="ECO:0000313" key="3">
    <source>
        <dbReference type="EMBL" id="KAF6019263.1"/>
    </source>
</evidence>
<evidence type="ECO:0000313" key="4">
    <source>
        <dbReference type="Proteomes" id="UP000593567"/>
    </source>
</evidence>
<dbReference type="PANTHER" id="PTHR15036:SF67">
    <property type="entry name" value="LAMININ SUBUNIT ALPHA-LIKE PROTEIN"/>
    <property type="match status" value="1"/>
</dbReference>
<dbReference type="Pfam" id="PF02210">
    <property type="entry name" value="Laminin_G_2"/>
    <property type="match status" value="2"/>
</dbReference>
<organism evidence="3 4">
    <name type="scientific">Bugula neritina</name>
    <name type="common">Brown bryozoan</name>
    <name type="synonym">Sertularia neritina</name>
    <dbReference type="NCBI Taxonomy" id="10212"/>
    <lineage>
        <taxon>Eukaryota</taxon>
        <taxon>Metazoa</taxon>
        <taxon>Spiralia</taxon>
        <taxon>Lophotrochozoa</taxon>
        <taxon>Bryozoa</taxon>
        <taxon>Gymnolaemata</taxon>
        <taxon>Cheilostomatida</taxon>
        <taxon>Flustrina</taxon>
        <taxon>Buguloidea</taxon>
        <taxon>Bugulidae</taxon>
        <taxon>Bugula</taxon>
    </lineage>
</organism>
<evidence type="ECO:0000259" key="2">
    <source>
        <dbReference type="PROSITE" id="PS50025"/>
    </source>
</evidence>
<dbReference type="Gene3D" id="2.60.120.200">
    <property type="match status" value="4"/>
</dbReference>
<dbReference type="InterPro" id="IPR050372">
    <property type="entry name" value="Neurexin-related_CASP"/>
</dbReference>
<feature type="domain" description="Laminin G" evidence="2">
    <location>
        <begin position="857"/>
        <end position="1033"/>
    </location>
</feature>
<dbReference type="PROSITE" id="PS50025">
    <property type="entry name" value="LAM_G_DOMAIN"/>
    <property type="match status" value="3"/>
</dbReference>
<name>A0A7J7IZB3_BUGNE</name>
<dbReference type="EMBL" id="VXIV02003246">
    <property type="protein sequence ID" value="KAF6019263.1"/>
    <property type="molecule type" value="Genomic_DNA"/>
</dbReference>
<proteinExistence type="predicted"/>
<dbReference type="AlphaFoldDB" id="A0A7J7IZB3"/>
<keyword evidence="1" id="KW-1015">Disulfide bond</keyword>
<gene>
    <name evidence="3" type="ORF">EB796_022432</name>
</gene>
<feature type="domain" description="Laminin G" evidence="2">
    <location>
        <begin position="665"/>
        <end position="851"/>
    </location>
</feature>
<dbReference type="InterPro" id="IPR001791">
    <property type="entry name" value="Laminin_G"/>
</dbReference>
<dbReference type="OrthoDB" id="5985440at2759"/>
<reference evidence="3" key="1">
    <citation type="submission" date="2020-06" db="EMBL/GenBank/DDBJ databases">
        <title>Draft genome of Bugula neritina, a colonial animal packing powerful symbionts and potential medicines.</title>
        <authorList>
            <person name="Rayko M."/>
        </authorList>
    </citation>
    <scope>NUCLEOTIDE SEQUENCE [LARGE SCALE GENOMIC DNA]</scope>
    <source>
        <strain evidence="3">Kwan_BN1</strain>
    </source>
</reference>
<accession>A0A7J7IZB3</accession>
<dbReference type="Proteomes" id="UP000593567">
    <property type="component" value="Unassembled WGS sequence"/>
</dbReference>
<keyword evidence="4" id="KW-1185">Reference proteome</keyword>
<feature type="domain" description="Laminin G" evidence="2">
    <location>
        <begin position="292"/>
        <end position="449"/>
    </location>
</feature>
<dbReference type="PANTHER" id="PTHR15036">
    <property type="entry name" value="PIKACHURIN-LIKE PROTEIN"/>
    <property type="match status" value="1"/>
</dbReference>
<sequence length="1035" mass="115752">MSKLHALTNKTDLTTEYNQEIQTQLSKLSPLVTSFYSLATLLQNTSESTLTAAYELTIQVTSTNTTLLDNMDMVDDIRLLERNNSLRIDIVKKRISALEIQLSRIKTWFKDIKQTFQISEKENLSYNLTARWNTVLEISVELSLSSYEPHYLWNVTSHSSTESMVLSYTGSNLVLSANDGDETTSLQSRAFICKDCWFRIVVSSYKGRLTVQVDDLRSIFKPVTDELHRNKSSFLVGQLEFKMSGSNHYANHSASPNTCIRNVEVMGISLYDRIPKHEESCCSIPDEPILYESVISLDGFGYAVVSQFPRVRSQFSFNLVIRSYSPDGVILSLLTSTQIKVDISYARGKIALQHNNASLSDNYYNYGEWFALSCVASNTTLTCNIDGGDKSEKLTTPISDSLDVLQVIFGSRLANTERFAGCLANITINNQPIDVWAGLLEAEGVLPYCYEKVIPGIFLKGSDSWALFQPLLITQAVYHIEIKFLAHSTSGSIFKLSFENICLEIGLVQSRLTFIYTSDAGSQSFLFSDVLVGRQLHVFSVSVNETSFDFAINGGMNLNYQADFNSTDFCGEHTMWSLQLGDYEDKRVLLNQGLVGGVTQLTLNEWTLPLLTTTIYTEINLITLSGIRASPERLRPSNLVTTPPLPTIPPPTCSPDAIIGYLSYGRRFGDEDVSYASFNLENLGSRFTFSVVMTLRFRALASSGLLLYATDDATSPSQWLSLFMLDGHLNLAVQTDTMLSDIITTNYAYADGLWWSITLLRYHNFMALVVYDRQDYSNNKKVLKDVSNLNIATELYVGGVRNDLKKSIPEEIVADPFFGCIDFVTFSSSRSQEKTIFNLTNPSSSEGTRPCYSDIETGIYLGESSSIHLYSTLNITRESAFEFGIKIRSSEKNYLLMSATDNICYMSLFVNNTQVMIVFGHIFGGERIIVHPHSVSTSANLCDAVKDNIKISLKLNILNLSIADDNFEYEIMFEESWQLQNADIYIGSVPGYINLPSYIPKTSINGCVDDVKVNGVNIDHTNFISSINTTVGCFN</sequence>
<comment type="caution">
    <text evidence="1">Lacks conserved residue(s) required for the propagation of feature annotation.</text>
</comment>
<evidence type="ECO:0000256" key="1">
    <source>
        <dbReference type="PROSITE-ProRule" id="PRU00122"/>
    </source>
</evidence>
<protein>
    <recommendedName>
        <fullName evidence="2">Laminin G domain-containing protein</fullName>
    </recommendedName>
</protein>
<dbReference type="SUPFAM" id="SSF49899">
    <property type="entry name" value="Concanavalin A-like lectins/glucanases"/>
    <property type="match status" value="5"/>
</dbReference>
<feature type="disulfide bond" evidence="1">
    <location>
        <begin position="422"/>
        <end position="449"/>
    </location>
</feature>